<gene>
    <name evidence="2" type="ORF">A3A03_01080</name>
</gene>
<dbReference type="Proteomes" id="UP000176629">
    <property type="component" value="Unassembled WGS sequence"/>
</dbReference>
<comment type="caution">
    <text evidence="2">The sequence shown here is derived from an EMBL/GenBank/DDBJ whole genome shotgun (WGS) entry which is preliminary data.</text>
</comment>
<dbReference type="AlphaFoldDB" id="A0A1F6XL70"/>
<dbReference type="Pfam" id="PF03690">
    <property type="entry name" value="MYG1_exonuc"/>
    <property type="match status" value="1"/>
</dbReference>
<name>A0A1F6XL70_9BACT</name>
<evidence type="ECO:0000313" key="2">
    <source>
        <dbReference type="EMBL" id="OGI94930.1"/>
    </source>
</evidence>
<dbReference type="STRING" id="1801773.A3A03_01080"/>
<reference evidence="2 3" key="1">
    <citation type="journal article" date="2016" name="Nat. Commun.">
        <title>Thousands of microbial genomes shed light on interconnected biogeochemical processes in an aquifer system.</title>
        <authorList>
            <person name="Anantharaman K."/>
            <person name="Brown C.T."/>
            <person name="Hug L.A."/>
            <person name="Sharon I."/>
            <person name="Castelle C.J."/>
            <person name="Probst A.J."/>
            <person name="Thomas B.C."/>
            <person name="Singh A."/>
            <person name="Wilkins M.J."/>
            <person name="Karaoz U."/>
            <person name="Brodie E.L."/>
            <person name="Williams K.H."/>
            <person name="Hubbard S.S."/>
            <person name="Banfield J.F."/>
        </authorList>
    </citation>
    <scope>NUCLEOTIDE SEQUENCE [LARGE SCALE GENOMIC DNA]</scope>
</reference>
<proteinExistence type="inferred from homology"/>
<organism evidence="2 3">
    <name type="scientific">Candidatus Nomurabacteria bacterium RIFCSPLOWO2_01_FULL_40_18</name>
    <dbReference type="NCBI Taxonomy" id="1801773"/>
    <lineage>
        <taxon>Bacteria</taxon>
        <taxon>Candidatus Nomuraibacteriota</taxon>
    </lineage>
</organism>
<evidence type="ECO:0008006" key="4">
    <source>
        <dbReference type="Google" id="ProtNLM"/>
    </source>
</evidence>
<sequence>MIKLNKKLKLVTHDGSFHTDDLFAATTLSIYLDSKGKRFKIIRTRDEETIASADYVFDVGGVYDAEKNRFDHHQKGGAGERERIPYAAFGLVWQKFGIEVAGSQEVADLVEQKLVIPVDANDNGVDLSKNNFPDILPYNLQDVLAIFSPTALEDVEKDEQFLKALVLAREILKREIKKAGDQIEITRIIRGFYEKAKDKKLVVIDAPKVSRYEIWDALQNFLEPLFVIYGDNEDWSVVAMRKDKNSFGNRKNFPKSWAGLRTKELQEVTGVQDAVFCHNNLFLAVAKSKEGAIKLAELALQTL</sequence>
<comment type="similarity">
    <text evidence="1">Belongs to the MYG1 family.</text>
</comment>
<accession>A0A1F6XL70</accession>
<dbReference type="EMBL" id="MFUX01000004">
    <property type="protein sequence ID" value="OGI94930.1"/>
    <property type="molecule type" value="Genomic_DNA"/>
</dbReference>
<dbReference type="PANTHER" id="PTHR11215">
    <property type="entry name" value="METAL DEPENDENT HYDROLASE - RELATED"/>
    <property type="match status" value="1"/>
</dbReference>
<protein>
    <recommendedName>
        <fullName evidence="4">Metal-dependent hydrolase</fullName>
    </recommendedName>
</protein>
<dbReference type="GO" id="GO:0005737">
    <property type="term" value="C:cytoplasm"/>
    <property type="evidence" value="ECO:0007669"/>
    <property type="project" value="TreeGrafter"/>
</dbReference>
<evidence type="ECO:0000256" key="1">
    <source>
        <dbReference type="ARBA" id="ARBA00010105"/>
    </source>
</evidence>
<dbReference type="InterPro" id="IPR003226">
    <property type="entry name" value="MYG1_exonuclease"/>
</dbReference>
<evidence type="ECO:0000313" key="3">
    <source>
        <dbReference type="Proteomes" id="UP000176629"/>
    </source>
</evidence>
<dbReference type="PANTHER" id="PTHR11215:SF1">
    <property type="entry name" value="MYG1 EXONUCLEASE"/>
    <property type="match status" value="1"/>
</dbReference>